<dbReference type="InterPro" id="IPR002223">
    <property type="entry name" value="Kunitz_BPTI"/>
</dbReference>
<dbReference type="SUPFAM" id="SSF57362">
    <property type="entry name" value="BPTI-like"/>
    <property type="match status" value="1"/>
</dbReference>
<keyword evidence="2" id="KW-1185">Reference proteome</keyword>
<evidence type="ECO:0000313" key="3">
    <source>
        <dbReference type="RefSeq" id="XP_033174089.1"/>
    </source>
</evidence>
<proteinExistence type="predicted"/>
<dbReference type="GeneID" id="117150993"/>
<reference evidence="3" key="1">
    <citation type="submission" date="2025-08" db="UniProtKB">
        <authorList>
            <consortium name="RefSeq"/>
        </authorList>
    </citation>
    <scope>IDENTIFICATION</scope>
    <source>
        <strain evidence="3">Mau12</strain>
        <tissue evidence="3">Whole Body</tissue>
    </source>
</reference>
<organism evidence="2 3">
    <name type="scientific">Drosophila mauritiana</name>
    <name type="common">Fruit fly</name>
    <dbReference type="NCBI Taxonomy" id="7226"/>
    <lineage>
        <taxon>Eukaryota</taxon>
        <taxon>Metazoa</taxon>
        <taxon>Ecdysozoa</taxon>
        <taxon>Arthropoda</taxon>
        <taxon>Hexapoda</taxon>
        <taxon>Insecta</taxon>
        <taxon>Pterygota</taxon>
        <taxon>Neoptera</taxon>
        <taxon>Endopterygota</taxon>
        <taxon>Diptera</taxon>
        <taxon>Brachycera</taxon>
        <taxon>Muscomorpha</taxon>
        <taxon>Ephydroidea</taxon>
        <taxon>Drosophilidae</taxon>
        <taxon>Drosophila</taxon>
        <taxon>Sophophora</taxon>
    </lineage>
</organism>
<sequence>MPNLMRSISPQCIELQFSVICEQLKVTLHSFEMKLLYMVLLIGTLSAICLGQKEPICRSDPSVVGNCGHKIKGYTYEGRKNSCKKFRAKACKVTGNFFRCRDACNAKCKDNGKPAQSGVFEFFNRTVSQFLQMILSLMSWAGF</sequence>
<evidence type="ECO:0000313" key="2">
    <source>
        <dbReference type="Proteomes" id="UP000515162"/>
    </source>
</evidence>
<dbReference type="AlphaFoldDB" id="A0A6P8LFV4"/>
<protein>
    <submittedName>
        <fullName evidence="3">Kunitz-type serine protease inhibitor homolog beta-bungarotoxin BF B2 chain</fullName>
    </submittedName>
</protein>
<dbReference type="CTD" id="8674028"/>
<name>A0A6P8LFV4_DROMA</name>
<dbReference type="GO" id="GO:0004867">
    <property type="term" value="F:serine-type endopeptidase inhibitor activity"/>
    <property type="evidence" value="ECO:0007669"/>
    <property type="project" value="UniProtKB-KW"/>
</dbReference>
<evidence type="ECO:0000259" key="1">
    <source>
        <dbReference type="Pfam" id="PF00014"/>
    </source>
</evidence>
<dbReference type="Proteomes" id="UP000515162">
    <property type="component" value="Chromosome 2L"/>
</dbReference>
<keyword evidence="3" id="KW-0722">Serine protease inhibitor</keyword>
<dbReference type="Gene3D" id="4.10.410.10">
    <property type="entry name" value="Pancreatic trypsin inhibitor Kunitz domain"/>
    <property type="match status" value="1"/>
</dbReference>
<keyword evidence="3" id="KW-0646">Protease inhibitor</keyword>
<dbReference type="RefSeq" id="XP_033174089.1">
    <property type="nucleotide sequence ID" value="XM_033318198.1"/>
</dbReference>
<dbReference type="Pfam" id="PF00014">
    <property type="entry name" value="Kunitz_BPTI"/>
    <property type="match status" value="1"/>
</dbReference>
<gene>
    <name evidence="3" type="primary">LOC117150993</name>
</gene>
<dbReference type="InterPro" id="IPR036880">
    <property type="entry name" value="Kunitz_BPTI_sf"/>
</dbReference>
<feature type="domain" description="BPTI/Kunitz inhibitor" evidence="1">
    <location>
        <begin position="57"/>
        <end position="109"/>
    </location>
</feature>
<accession>A0A6P8LFV4</accession>